<evidence type="ECO:0000256" key="2">
    <source>
        <dbReference type="ARBA" id="ARBA00022638"/>
    </source>
</evidence>
<dbReference type="InterPro" id="IPR033907">
    <property type="entry name" value="Endolysin_autolysin"/>
</dbReference>
<dbReference type="InterPro" id="IPR050570">
    <property type="entry name" value="Cell_wall_metabolism_enzyme"/>
</dbReference>
<evidence type="ECO:0000259" key="6">
    <source>
        <dbReference type="PROSITE" id="PS51782"/>
    </source>
</evidence>
<dbReference type="GO" id="GO:0003796">
    <property type="term" value="F:lysozyme activity"/>
    <property type="evidence" value="ECO:0007669"/>
    <property type="project" value="UniProtKB-EC"/>
</dbReference>
<protein>
    <recommendedName>
        <fullName evidence="4">Lysozyme</fullName>
        <ecNumber evidence="4">3.2.1.17</ecNumber>
    </recommendedName>
</protein>
<feature type="domain" description="LysM" evidence="6">
    <location>
        <begin position="118"/>
        <end position="161"/>
    </location>
</feature>
<dbReference type="Gene3D" id="2.70.70.10">
    <property type="entry name" value="Glucose Permease (Domain IIA)"/>
    <property type="match status" value="1"/>
</dbReference>
<dbReference type="SUPFAM" id="SSF53955">
    <property type="entry name" value="Lysozyme-like"/>
    <property type="match status" value="1"/>
</dbReference>
<evidence type="ECO:0000313" key="9">
    <source>
        <dbReference type="EMBL" id="RQY92572.1"/>
    </source>
</evidence>
<keyword evidence="4" id="KW-0378">Hydrolase</keyword>
<gene>
    <name evidence="9" type="ORF">DF017_15280</name>
    <name evidence="7" type="ORF">F7R25_25295</name>
    <name evidence="8" type="ORF">WT44_27155</name>
</gene>
<dbReference type="Pfam" id="PF00959">
    <property type="entry name" value="Phage_lysozyme"/>
    <property type="match status" value="1"/>
</dbReference>
<comment type="similarity">
    <text evidence="4">Belongs to the glycosyl hydrolase 24 family.</text>
</comment>
<dbReference type="Pfam" id="PF01476">
    <property type="entry name" value="LysM"/>
    <property type="match status" value="1"/>
</dbReference>
<keyword evidence="1 4" id="KW-0929">Antimicrobial</keyword>
<evidence type="ECO:0000256" key="1">
    <source>
        <dbReference type="ARBA" id="ARBA00022529"/>
    </source>
</evidence>
<evidence type="ECO:0000313" key="7">
    <source>
        <dbReference type="EMBL" id="KAB0634836.1"/>
    </source>
</evidence>
<comment type="caution">
    <text evidence="8">The sequence shown here is derived from an EMBL/GenBank/DDBJ whole genome shotgun (WGS) entry which is preliminary data.</text>
</comment>
<dbReference type="RefSeq" id="WP_059565464.1">
    <property type="nucleotide sequence ID" value="NZ_CABVPM010000075.1"/>
</dbReference>
<reference evidence="7 12" key="3">
    <citation type="submission" date="2019-09" db="EMBL/GenBank/DDBJ databases">
        <title>Draft genome sequences of 48 bacterial type strains from the CCUG.</title>
        <authorList>
            <person name="Tunovic T."/>
            <person name="Pineiro-Iglesias B."/>
            <person name="Unosson C."/>
            <person name="Inganas E."/>
            <person name="Ohlen M."/>
            <person name="Cardew S."/>
            <person name="Jensie-Markopoulos S."/>
            <person name="Salva-Serra F."/>
            <person name="Jaen-Luchoro D."/>
            <person name="Karlsson R."/>
            <person name="Svensson-Stadler L."/>
            <person name="Chun J."/>
            <person name="Moore E."/>
        </authorList>
    </citation>
    <scope>NUCLEOTIDE SEQUENCE [LARGE SCALE GENOMIC DNA]</scope>
    <source>
        <strain evidence="7 12">CCUG 65686</strain>
    </source>
</reference>
<dbReference type="EMBL" id="VZOK01000046">
    <property type="protein sequence ID" value="KAB0634836.1"/>
    <property type="molecule type" value="Genomic_DNA"/>
</dbReference>
<dbReference type="GeneID" id="93054490"/>
<evidence type="ECO:0000256" key="4">
    <source>
        <dbReference type="RuleBase" id="RU003788"/>
    </source>
</evidence>
<feature type="region of interest" description="Disordered" evidence="5">
    <location>
        <begin position="164"/>
        <end position="208"/>
    </location>
</feature>
<evidence type="ECO:0000256" key="5">
    <source>
        <dbReference type="SAM" id="MobiDB-lite"/>
    </source>
</evidence>
<dbReference type="Gene3D" id="1.10.530.40">
    <property type="match status" value="1"/>
</dbReference>
<dbReference type="GO" id="GO:0009253">
    <property type="term" value="P:peptidoglycan catabolic process"/>
    <property type="evidence" value="ECO:0007669"/>
    <property type="project" value="InterPro"/>
</dbReference>
<dbReference type="EMBL" id="LPHB01000071">
    <property type="protein sequence ID" value="KWA56010.1"/>
    <property type="molecule type" value="Genomic_DNA"/>
</dbReference>
<sequence>MATSNNTNDALSAVTVYFKDHFGQPIQNLKVEIKGMEERLDHVYHTASTNAQGAVEFSVRMGEALSVHVKRWTSDSMKEVARLEAALSQIKFHLTSPKTLHDLPTKTDDGAGGDYWRGTYKVKAHDNLTVIARKYHTSVDLLKHVNCLKSDLIVVGQVLKVPPVDSRKSDAPAPKKPDPKGAPPKNDHDNNDRGAPTTTPRKGGAPIIFPIQTRPLNDEGGKYGDCSWVKPLGAGGITLARFGTLRDRGRRKHAARDLYVEAYTPIVAIAPGVVMKREPFYCQTWQISIHHKTTDGREFIALYGEVDPSSIKVKVGESVSQGQLIAKSGVLLHDDGTPLTIVHGKNVSMLHFETYSGALGFDPNSKLNGKVLKNMFQRREDLMDSVDILQEGYRAIFLDAPSLPPVGNRIPIAQLKLSERGKDFIKEWEGVHFDKAKENTYYYDDSKGYCTVGWGHLIREASCAASGYVAMSSKIPVADAKKLFDDDVAVIEGRVRNAITVPLYQYEYDALVSLAFNLGSLSKTPNLRAKLNKCDYTEAPKEFLDIENATRRKREYDMFCQGVYNSKH</sequence>
<dbReference type="GO" id="GO:0031640">
    <property type="term" value="P:killing of cells of another organism"/>
    <property type="evidence" value="ECO:0007669"/>
    <property type="project" value="UniProtKB-KW"/>
</dbReference>
<dbReference type="InterPro" id="IPR036779">
    <property type="entry name" value="LysM_dom_sf"/>
</dbReference>
<evidence type="ECO:0000313" key="10">
    <source>
        <dbReference type="Proteomes" id="UP000068603"/>
    </source>
</evidence>
<keyword evidence="4" id="KW-0326">Glycosidase</keyword>
<dbReference type="InterPro" id="IPR016047">
    <property type="entry name" value="M23ase_b-sheet_dom"/>
</dbReference>
<evidence type="ECO:0000256" key="3">
    <source>
        <dbReference type="ARBA" id="ARBA00023200"/>
    </source>
</evidence>
<keyword evidence="11" id="KW-1185">Reference proteome</keyword>
<name>A0A102X1M7_9BURK</name>
<dbReference type="EC" id="3.2.1.17" evidence="4"/>
<evidence type="ECO:0000313" key="11">
    <source>
        <dbReference type="Proteomes" id="UP000281098"/>
    </source>
</evidence>
<dbReference type="AlphaFoldDB" id="A0A102X1M7"/>
<dbReference type="PANTHER" id="PTHR21666">
    <property type="entry name" value="PEPTIDASE-RELATED"/>
    <property type="match status" value="1"/>
</dbReference>
<proteinExistence type="inferred from homology"/>
<dbReference type="PANTHER" id="PTHR21666:SF270">
    <property type="entry name" value="MUREIN HYDROLASE ACTIVATOR ENVC"/>
    <property type="match status" value="1"/>
</dbReference>
<dbReference type="InterPro" id="IPR011055">
    <property type="entry name" value="Dup_hybrid_motif"/>
</dbReference>
<dbReference type="EMBL" id="QTPM01000016">
    <property type="protein sequence ID" value="RQY92572.1"/>
    <property type="molecule type" value="Genomic_DNA"/>
</dbReference>
<evidence type="ECO:0000313" key="12">
    <source>
        <dbReference type="Proteomes" id="UP000473470"/>
    </source>
</evidence>
<dbReference type="InterPro" id="IPR002196">
    <property type="entry name" value="Glyco_hydro_24"/>
</dbReference>
<dbReference type="CDD" id="cd00118">
    <property type="entry name" value="LysM"/>
    <property type="match status" value="1"/>
</dbReference>
<dbReference type="CDD" id="cd12797">
    <property type="entry name" value="M23_peptidase"/>
    <property type="match status" value="1"/>
</dbReference>
<dbReference type="GO" id="GO:0042742">
    <property type="term" value="P:defense response to bacterium"/>
    <property type="evidence" value="ECO:0007669"/>
    <property type="project" value="UniProtKB-KW"/>
</dbReference>
<organism evidence="8">
    <name type="scientific">Burkholderia stagnalis</name>
    <dbReference type="NCBI Taxonomy" id="1503054"/>
    <lineage>
        <taxon>Bacteria</taxon>
        <taxon>Pseudomonadati</taxon>
        <taxon>Pseudomonadota</taxon>
        <taxon>Betaproteobacteria</taxon>
        <taxon>Burkholderiales</taxon>
        <taxon>Burkholderiaceae</taxon>
        <taxon>Burkholderia</taxon>
        <taxon>Burkholderia cepacia complex</taxon>
    </lineage>
</organism>
<dbReference type="SMART" id="SM00257">
    <property type="entry name" value="LysM"/>
    <property type="match status" value="1"/>
</dbReference>
<dbReference type="InterPro" id="IPR018392">
    <property type="entry name" value="LysM"/>
</dbReference>
<dbReference type="SUPFAM" id="SSF51261">
    <property type="entry name" value="Duplicated hybrid motif"/>
    <property type="match status" value="1"/>
</dbReference>
<comment type="catalytic activity">
    <reaction evidence="4">
        <text>Hydrolysis of (1-&gt;4)-beta-linkages between N-acetylmuramic acid and N-acetyl-D-glucosamine residues in a peptidoglycan and between N-acetyl-D-glucosamine residues in chitodextrins.</text>
        <dbReference type="EC" id="3.2.1.17"/>
    </reaction>
</comment>
<dbReference type="GO" id="GO:0016998">
    <property type="term" value="P:cell wall macromolecule catabolic process"/>
    <property type="evidence" value="ECO:0007669"/>
    <property type="project" value="InterPro"/>
</dbReference>
<dbReference type="Pfam" id="PF01551">
    <property type="entry name" value="Peptidase_M23"/>
    <property type="match status" value="1"/>
</dbReference>
<dbReference type="Proteomes" id="UP000068603">
    <property type="component" value="Unassembled WGS sequence"/>
</dbReference>
<dbReference type="InterPro" id="IPR023346">
    <property type="entry name" value="Lysozyme-like_dom_sf"/>
</dbReference>
<dbReference type="InterPro" id="IPR023347">
    <property type="entry name" value="Lysozyme_dom_sf"/>
</dbReference>
<keyword evidence="3" id="KW-1035">Host cytoplasm</keyword>
<dbReference type="Proteomes" id="UP000281098">
    <property type="component" value="Unassembled WGS sequence"/>
</dbReference>
<reference evidence="8 10" key="1">
    <citation type="submission" date="2015-11" db="EMBL/GenBank/DDBJ databases">
        <title>Expanding the genomic diversity of Burkholderia species for the development of highly accurate diagnostics.</title>
        <authorList>
            <person name="Sahl J."/>
            <person name="Keim P."/>
            <person name="Wagner D."/>
        </authorList>
    </citation>
    <scope>NUCLEOTIDE SEQUENCE [LARGE SCALE GENOMIC DNA]</scope>
    <source>
        <strain evidence="8 10">MSMB1960WGS</strain>
    </source>
</reference>
<dbReference type="PROSITE" id="PS51782">
    <property type="entry name" value="LYSM"/>
    <property type="match status" value="1"/>
</dbReference>
<reference evidence="9 11" key="2">
    <citation type="submission" date="2018-08" db="EMBL/GenBank/DDBJ databases">
        <title>Comparative analysis of Burkholderia isolates from Puerto Rico.</title>
        <authorList>
            <person name="Hall C."/>
            <person name="Sahl J."/>
            <person name="Wagner D."/>
        </authorList>
    </citation>
    <scope>NUCLEOTIDE SEQUENCE [LARGE SCALE GENOMIC DNA]</scope>
    <source>
        <strain evidence="9 11">Bp8966</strain>
    </source>
</reference>
<accession>A0A102X1M7</accession>
<keyword evidence="2 4" id="KW-0081">Bacteriolytic enzyme</keyword>
<dbReference type="CDD" id="cd00737">
    <property type="entry name" value="lyz_endolysin_autolysin"/>
    <property type="match status" value="1"/>
</dbReference>
<dbReference type="SUPFAM" id="SSF54106">
    <property type="entry name" value="LysM domain"/>
    <property type="match status" value="1"/>
</dbReference>
<evidence type="ECO:0000313" key="8">
    <source>
        <dbReference type="EMBL" id="KWA56010.1"/>
    </source>
</evidence>
<dbReference type="Proteomes" id="UP000473470">
    <property type="component" value="Unassembled WGS sequence"/>
</dbReference>
<dbReference type="GO" id="GO:0004222">
    <property type="term" value="F:metalloendopeptidase activity"/>
    <property type="evidence" value="ECO:0007669"/>
    <property type="project" value="TreeGrafter"/>
</dbReference>
<feature type="compositionally biased region" description="Basic and acidic residues" evidence="5">
    <location>
        <begin position="165"/>
        <end position="192"/>
    </location>
</feature>
<dbReference type="Gene3D" id="3.10.350.10">
    <property type="entry name" value="LysM domain"/>
    <property type="match status" value="1"/>
</dbReference>